<dbReference type="PANTHER" id="PTHR36174:SF1">
    <property type="entry name" value="LIPID II:GLYCINE GLYCYLTRANSFERASE"/>
    <property type="match status" value="1"/>
</dbReference>
<dbReference type="KEGG" id="aoz:HUE56_00910"/>
<feature type="region of interest" description="Disordered" evidence="1">
    <location>
        <begin position="332"/>
        <end position="356"/>
    </location>
</feature>
<accession>A0A6N1ALD6</accession>
<organism evidence="3 4">
    <name type="scientific">Azospirillum oryzae</name>
    <dbReference type="NCBI Taxonomy" id="286727"/>
    <lineage>
        <taxon>Bacteria</taxon>
        <taxon>Pseudomonadati</taxon>
        <taxon>Pseudomonadota</taxon>
        <taxon>Alphaproteobacteria</taxon>
        <taxon>Rhodospirillales</taxon>
        <taxon>Azospirillaceae</taxon>
        <taxon>Azospirillum</taxon>
    </lineage>
</organism>
<dbReference type="PANTHER" id="PTHR36174">
    <property type="entry name" value="LIPID II:GLYCINE GLYCYLTRANSFERASE"/>
    <property type="match status" value="1"/>
</dbReference>
<dbReference type="EMBL" id="CP054615">
    <property type="protein sequence ID" value="QKS49102.1"/>
    <property type="molecule type" value="Genomic_DNA"/>
</dbReference>
<dbReference type="InterPro" id="IPR050644">
    <property type="entry name" value="PG_Glycine_Bridge_Synth"/>
</dbReference>
<dbReference type="Pfam" id="PF13480">
    <property type="entry name" value="Acetyltransf_6"/>
    <property type="match status" value="1"/>
</dbReference>
<keyword evidence="3" id="KW-0614">Plasmid</keyword>
<dbReference type="Proteomes" id="UP000509702">
    <property type="component" value="Plasmid unnamed1"/>
</dbReference>
<gene>
    <name evidence="3" type="ORF">HUE56_00910</name>
</gene>
<name>A0A6N1ALD6_9PROT</name>
<feature type="domain" description="BioF2-like acetyltransferase" evidence="2">
    <location>
        <begin position="166"/>
        <end position="297"/>
    </location>
</feature>
<evidence type="ECO:0000313" key="3">
    <source>
        <dbReference type="EMBL" id="QKS49102.1"/>
    </source>
</evidence>
<proteinExistence type="predicted"/>
<evidence type="ECO:0000313" key="4">
    <source>
        <dbReference type="Proteomes" id="UP000509702"/>
    </source>
</evidence>
<dbReference type="SUPFAM" id="SSF55729">
    <property type="entry name" value="Acyl-CoA N-acyltransferases (Nat)"/>
    <property type="match status" value="1"/>
</dbReference>
<sequence length="356" mass="41098">MERVSIHTLDDIAAWSASLERIPNKDLTHYPRFSRVYQEKGDGLAECFQYQADDLIVLYPYIRRPLAELPFLGESWAGRYDLVTPYCYGGYVHNAGDERAPGLIRDFRAAFSSHCRETGVVSEFIRFHPMLQNHRHGEGCFDRLYLHQNNVLMDLRLDEAERVRGYRESYTQCIRKASATGLRLELDREHTLVDAFAELYRRTMERHNQTGYLNLPRSYFLKLFESLRDDILLFVVRDGNDIAAASIFLRHGNVLDYFLSASDLRFLGKHPNHFMIHEVASWAHQGGYRHLHLGGGRASLVFFKQGFSKGTCPYHIVHHVHDQEAYRRATEARRTASPPIPEGGTGFFPTYREGLA</sequence>
<protein>
    <submittedName>
        <fullName evidence="3">GNAT family N-acetyltransferase</fullName>
    </submittedName>
</protein>
<keyword evidence="4" id="KW-1185">Reference proteome</keyword>
<dbReference type="InterPro" id="IPR016181">
    <property type="entry name" value="Acyl_CoA_acyltransferase"/>
</dbReference>
<dbReference type="GO" id="GO:0016740">
    <property type="term" value="F:transferase activity"/>
    <property type="evidence" value="ECO:0007669"/>
    <property type="project" value="UniProtKB-KW"/>
</dbReference>
<dbReference type="Gene3D" id="3.40.630.30">
    <property type="match status" value="1"/>
</dbReference>
<dbReference type="InterPro" id="IPR038740">
    <property type="entry name" value="BioF2-like_GNAT_dom"/>
</dbReference>
<dbReference type="OrthoDB" id="9785911at2"/>
<evidence type="ECO:0000259" key="2">
    <source>
        <dbReference type="Pfam" id="PF13480"/>
    </source>
</evidence>
<dbReference type="RefSeq" id="WP_149200375.1">
    <property type="nucleotide sequence ID" value="NZ_CP054615.1"/>
</dbReference>
<evidence type="ECO:0000256" key="1">
    <source>
        <dbReference type="SAM" id="MobiDB-lite"/>
    </source>
</evidence>
<reference evidence="3 4" key="1">
    <citation type="submission" date="2020-06" db="EMBL/GenBank/DDBJ databases">
        <title>Complete genome of Azosprillum oryzae KACC14407.</title>
        <authorList>
            <person name="Kim M."/>
            <person name="Park Y.-J."/>
            <person name="Shin J.-H."/>
        </authorList>
    </citation>
    <scope>NUCLEOTIDE SEQUENCE [LARGE SCALE GENOMIC DNA]</scope>
    <source>
        <strain evidence="3 4">KACC 14407</strain>
        <plasmid evidence="3 4">unnamed1</plasmid>
    </source>
</reference>
<keyword evidence="3" id="KW-0808">Transferase</keyword>
<geneLocation type="plasmid" evidence="3 4">
    <name>unnamed1</name>
</geneLocation>
<dbReference type="AlphaFoldDB" id="A0A6N1ALD6"/>